<feature type="domain" description="Peptidase M4 C-terminal" evidence="11">
    <location>
        <begin position="375"/>
        <end position="548"/>
    </location>
</feature>
<organism evidence="13 14">
    <name type="scientific">Nocardioides jejuensis</name>
    <dbReference type="NCBI Taxonomy" id="2502782"/>
    <lineage>
        <taxon>Bacteria</taxon>
        <taxon>Bacillati</taxon>
        <taxon>Actinomycetota</taxon>
        <taxon>Actinomycetes</taxon>
        <taxon>Propionibacteriales</taxon>
        <taxon>Nocardioidaceae</taxon>
        <taxon>Nocardioides</taxon>
    </lineage>
</organism>
<keyword evidence="4 9" id="KW-0732">Signal</keyword>
<dbReference type="EMBL" id="SJZJ01000004">
    <property type="protein sequence ID" value="TCJ30450.1"/>
    <property type="molecule type" value="Genomic_DNA"/>
</dbReference>
<dbReference type="SUPFAM" id="SSF55486">
    <property type="entry name" value="Metalloproteases ('zincins'), catalytic domain"/>
    <property type="match status" value="1"/>
</dbReference>
<dbReference type="CDD" id="cd09597">
    <property type="entry name" value="M4_TLP"/>
    <property type="match status" value="1"/>
</dbReference>
<keyword evidence="5 9" id="KW-0378">Hydrolase</keyword>
<reference evidence="13 14" key="1">
    <citation type="submission" date="2019-03" db="EMBL/GenBank/DDBJ databases">
        <authorList>
            <person name="Kim M.K.M."/>
        </authorList>
    </citation>
    <scope>NUCLEOTIDE SEQUENCE [LARGE SCALE GENOMIC DNA]</scope>
    <source>
        <strain evidence="13 14">18JY15-6</strain>
    </source>
</reference>
<evidence type="ECO:0000256" key="6">
    <source>
        <dbReference type="ARBA" id="ARBA00022833"/>
    </source>
</evidence>
<dbReference type="Pfam" id="PF01447">
    <property type="entry name" value="Peptidase_M4"/>
    <property type="match status" value="1"/>
</dbReference>
<comment type="subcellular location">
    <subcellularLocation>
        <location evidence="9">Secreted</location>
    </subcellularLocation>
</comment>
<dbReference type="Proteomes" id="UP000295453">
    <property type="component" value="Unassembled WGS sequence"/>
</dbReference>
<evidence type="ECO:0000256" key="5">
    <source>
        <dbReference type="ARBA" id="ARBA00022801"/>
    </source>
</evidence>
<dbReference type="EC" id="3.4.24.-" evidence="9"/>
<feature type="domain" description="FTP" evidence="12">
    <location>
        <begin position="71"/>
        <end position="117"/>
    </location>
</feature>
<dbReference type="PANTHER" id="PTHR33794:SF1">
    <property type="entry name" value="BACILLOLYSIN"/>
    <property type="match status" value="1"/>
</dbReference>
<dbReference type="GO" id="GO:0005576">
    <property type="term" value="C:extracellular region"/>
    <property type="evidence" value="ECO:0007669"/>
    <property type="project" value="UniProtKB-SubCell"/>
</dbReference>
<dbReference type="Gene3D" id="1.10.390.10">
    <property type="entry name" value="Neutral Protease Domain 2"/>
    <property type="match status" value="1"/>
</dbReference>
<keyword evidence="2 9" id="KW-0645">Protease</keyword>
<dbReference type="Gene3D" id="3.10.170.10">
    <property type="match status" value="1"/>
</dbReference>
<evidence type="ECO:0000256" key="2">
    <source>
        <dbReference type="ARBA" id="ARBA00022670"/>
    </source>
</evidence>
<keyword evidence="6 9" id="KW-0862">Zinc</keyword>
<dbReference type="OrthoDB" id="291295at2"/>
<dbReference type="RefSeq" id="WP_131581950.1">
    <property type="nucleotide sequence ID" value="NZ_SJZJ01000004.1"/>
</dbReference>
<dbReference type="InterPro" id="IPR023612">
    <property type="entry name" value="Peptidase_M4"/>
</dbReference>
<evidence type="ECO:0000259" key="10">
    <source>
        <dbReference type="Pfam" id="PF01447"/>
    </source>
</evidence>
<accession>A0A4R1CGU4</accession>
<comment type="cofactor">
    <cofactor evidence="9">
        <name>Zn(2+)</name>
        <dbReference type="ChEBI" id="CHEBI:29105"/>
    </cofactor>
</comment>
<feature type="domain" description="Peptidase M4" evidence="10">
    <location>
        <begin position="213"/>
        <end position="372"/>
    </location>
</feature>
<evidence type="ECO:0000256" key="1">
    <source>
        <dbReference type="ARBA" id="ARBA00009388"/>
    </source>
</evidence>
<dbReference type="InterPro" id="IPR050728">
    <property type="entry name" value="Zinc_Metalloprotease_M4"/>
</dbReference>
<dbReference type="GO" id="GO:0004222">
    <property type="term" value="F:metalloendopeptidase activity"/>
    <property type="evidence" value="ECO:0007669"/>
    <property type="project" value="UniProtKB-UniRule"/>
</dbReference>
<dbReference type="InterPro" id="IPR013856">
    <property type="entry name" value="Peptidase_M4_domain"/>
</dbReference>
<dbReference type="AlphaFoldDB" id="A0A4R1CGU4"/>
<dbReference type="Pfam" id="PF02868">
    <property type="entry name" value="Peptidase_M4_C"/>
    <property type="match status" value="1"/>
</dbReference>
<evidence type="ECO:0000256" key="7">
    <source>
        <dbReference type="ARBA" id="ARBA00023049"/>
    </source>
</evidence>
<feature type="active site" description="Proton donor" evidence="8">
    <location>
        <position position="451"/>
    </location>
</feature>
<name>A0A4R1CGU4_9ACTN</name>
<evidence type="ECO:0000259" key="11">
    <source>
        <dbReference type="Pfam" id="PF02868"/>
    </source>
</evidence>
<comment type="caution">
    <text evidence="13">The sequence shown here is derived from an EMBL/GenBank/DDBJ whole genome shotgun (WGS) entry which is preliminary data.</text>
</comment>
<dbReference type="GO" id="GO:0046872">
    <property type="term" value="F:metal ion binding"/>
    <property type="evidence" value="ECO:0007669"/>
    <property type="project" value="UniProtKB-UniRule"/>
</dbReference>
<dbReference type="Gene3D" id="3.10.450.490">
    <property type="match status" value="1"/>
</dbReference>
<feature type="active site" evidence="8">
    <location>
        <position position="365"/>
    </location>
</feature>
<feature type="signal peptide" evidence="9">
    <location>
        <begin position="1"/>
        <end position="35"/>
    </location>
</feature>
<sequence>MFRISSFSRSSVTVGLATAALASLALTGLAGPAGAASSDGGSAPGADAIATRAVAQLADHPRAARASSGLTFTVRQVQSDADGRSHVRVNRTYKGLPVRGGDLIVHEDANAAYDGVSQTLAAPLDLATTAKIPKARAERAAATRDATTAKIHGFDARDATLVVDTLSGAPRLAWEVRSVGTYADGTPSSLVSYVDAATGEVLRREEKIETIDGDGQSLWSGHVPLQVSASGSSFVLKDPTRGGTYTVTVNNTQDGALCGGLLNLGVGCAKEAQLTSPDTSWGDGTTASKETVAVDAQYGTNATWDYYKQVHGRDGIFGNGTGSYNRVHYGKNYVNAFWDGKRMTYGDGNGTTYGPLVSLDVAGHEMSHGVTEHTAGLSYSGESGGLNEATSDIFGTMVEFHAANASDPGDYLIGEQFALHGTKPLRRMDDPATDGHSATCWSSTAKNLDVHYSSGIANHFFFVLAEGTGARTINGVAYNAPSCDGTQVTGIGRDQADQIWYRALTTYMTSGTNYAAARTATLNAAADLYGAGSPQQNAVAAAWSASGVQ</sequence>
<evidence type="ECO:0000313" key="14">
    <source>
        <dbReference type="Proteomes" id="UP000295453"/>
    </source>
</evidence>
<keyword evidence="7 9" id="KW-0482">Metalloprotease</keyword>
<evidence type="ECO:0000259" key="12">
    <source>
        <dbReference type="Pfam" id="PF07504"/>
    </source>
</evidence>
<evidence type="ECO:0000256" key="4">
    <source>
        <dbReference type="ARBA" id="ARBA00022729"/>
    </source>
</evidence>
<dbReference type="PRINTS" id="PR00730">
    <property type="entry name" value="THERMOLYSIN"/>
</dbReference>
<feature type="chain" id="PRO_5023158437" description="Neutral metalloproteinase" evidence="9">
    <location>
        <begin position="36"/>
        <end position="549"/>
    </location>
</feature>
<evidence type="ECO:0000256" key="8">
    <source>
        <dbReference type="PIRSR" id="PIRSR623612-1"/>
    </source>
</evidence>
<evidence type="ECO:0000313" key="13">
    <source>
        <dbReference type="EMBL" id="TCJ30450.1"/>
    </source>
</evidence>
<dbReference type="InterPro" id="IPR027268">
    <property type="entry name" value="Peptidase_M4/M1_CTD_sf"/>
</dbReference>
<keyword evidence="14" id="KW-1185">Reference proteome</keyword>
<dbReference type="InterPro" id="IPR001570">
    <property type="entry name" value="Peptidase_M4_C_domain"/>
</dbReference>
<dbReference type="GO" id="GO:0006508">
    <property type="term" value="P:proteolysis"/>
    <property type="evidence" value="ECO:0007669"/>
    <property type="project" value="UniProtKB-KW"/>
</dbReference>
<keyword evidence="3" id="KW-0479">Metal-binding</keyword>
<evidence type="ECO:0000256" key="3">
    <source>
        <dbReference type="ARBA" id="ARBA00022723"/>
    </source>
</evidence>
<evidence type="ECO:0000256" key="9">
    <source>
        <dbReference type="RuleBase" id="RU366073"/>
    </source>
</evidence>
<dbReference type="Pfam" id="PF07504">
    <property type="entry name" value="FTP"/>
    <property type="match status" value="1"/>
</dbReference>
<dbReference type="InterPro" id="IPR011096">
    <property type="entry name" value="FTP_domain"/>
</dbReference>
<dbReference type="PANTHER" id="PTHR33794">
    <property type="entry name" value="BACILLOLYSIN"/>
    <property type="match status" value="1"/>
</dbReference>
<keyword evidence="9" id="KW-0964">Secreted</keyword>
<proteinExistence type="inferred from homology"/>
<comment type="function">
    <text evidence="9">Extracellular zinc metalloprotease.</text>
</comment>
<comment type="similarity">
    <text evidence="1 9">Belongs to the peptidase M4 family.</text>
</comment>
<protein>
    <recommendedName>
        <fullName evidence="9">Neutral metalloproteinase</fullName>
        <ecNumber evidence="9">3.4.24.-</ecNumber>
    </recommendedName>
</protein>
<gene>
    <name evidence="13" type="ORF">EPD65_04425</name>
</gene>